<evidence type="ECO:0000313" key="1">
    <source>
        <dbReference type="EMBL" id="AES82019.1"/>
    </source>
</evidence>
<dbReference type="PaxDb" id="3880-AES82019"/>
<dbReference type="AlphaFoldDB" id="G7L622"/>
<accession>G7L622</accession>
<evidence type="ECO:0000313" key="3">
    <source>
        <dbReference type="Proteomes" id="UP000002051"/>
    </source>
</evidence>
<gene>
    <name evidence="1" type="ordered locus">MTR_7g104390</name>
</gene>
<organism evidence="1 3">
    <name type="scientific">Medicago truncatula</name>
    <name type="common">Barrel medic</name>
    <name type="synonym">Medicago tribuloides</name>
    <dbReference type="NCBI Taxonomy" id="3880"/>
    <lineage>
        <taxon>Eukaryota</taxon>
        <taxon>Viridiplantae</taxon>
        <taxon>Streptophyta</taxon>
        <taxon>Embryophyta</taxon>
        <taxon>Tracheophyta</taxon>
        <taxon>Spermatophyta</taxon>
        <taxon>Magnoliopsida</taxon>
        <taxon>eudicotyledons</taxon>
        <taxon>Gunneridae</taxon>
        <taxon>Pentapetalae</taxon>
        <taxon>rosids</taxon>
        <taxon>fabids</taxon>
        <taxon>Fabales</taxon>
        <taxon>Fabaceae</taxon>
        <taxon>Papilionoideae</taxon>
        <taxon>50 kb inversion clade</taxon>
        <taxon>NPAAA clade</taxon>
        <taxon>Hologalegina</taxon>
        <taxon>IRL clade</taxon>
        <taxon>Trifolieae</taxon>
        <taxon>Medicago</taxon>
    </lineage>
</organism>
<sequence length="102" mass="11715">MNTKITKFTSHTYVPDSCQDSYVKVQEMQRYVISPVQDVVWIHQLLGSTNKLLSAANFTGIALFALLYTEMQFKDKWIACLSLGVQTFRTKSSQQKSKQMSR</sequence>
<dbReference type="EnsemblPlants" id="AES82019">
    <property type="protein sequence ID" value="AES82019"/>
    <property type="gene ID" value="MTR_7g104390"/>
</dbReference>
<proteinExistence type="predicted"/>
<keyword evidence="3" id="KW-1185">Reference proteome</keyword>
<dbReference type="STRING" id="3880.G7L622"/>
<protein>
    <submittedName>
        <fullName evidence="1 2">Uncharacterized protein</fullName>
    </submittedName>
</protein>
<dbReference type="Proteomes" id="UP000002051">
    <property type="component" value="Unassembled WGS sequence"/>
</dbReference>
<reference evidence="1 3" key="2">
    <citation type="journal article" date="2014" name="BMC Genomics">
        <title>An improved genome release (version Mt4.0) for the model legume Medicago truncatula.</title>
        <authorList>
            <person name="Tang H."/>
            <person name="Krishnakumar V."/>
            <person name="Bidwell S."/>
            <person name="Rosen B."/>
            <person name="Chan A."/>
            <person name="Zhou S."/>
            <person name="Gentzbittel L."/>
            <person name="Childs K.L."/>
            <person name="Yandell M."/>
            <person name="Gundlach H."/>
            <person name="Mayer K.F."/>
            <person name="Schwartz D.C."/>
            <person name="Town C.D."/>
        </authorList>
    </citation>
    <scope>GENOME REANNOTATION</scope>
    <source>
        <strain evidence="2 3">cv. Jemalong A17</strain>
    </source>
</reference>
<name>G7L622_MEDTR</name>
<dbReference type="HOGENOM" id="CLU_2281649_0_0_1"/>
<evidence type="ECO:0000313" key="2">
    <source>
        <dbReference type="EnsemblPlants" id="AES82019"/>
    </source>
</evidence>
<dbReference type="EMBL" id="CM001223">
    <property type="protein sequence ID" value="AES82019.1"/>
    <property type="molecule type" value="Genomic_DNA"/>
</dbReference>
<reference evidence="2" key="3">
    <citation type="submission" date="2015-04" db="UniProtKB">
        <authorList>
            <consortium name="EnsemblPlants"/>
        </authorList>
    </citation>
    <scope>IDENTIFICATION</scope>
    <source>
        <strain evidence="2">cv. Jemalong A17</strain>
    </source>
</reference>
<reference evidence="1 3" key="1">
    <citation type="journal article" date="2011" name="Nature">
        <title>The Medicago genome provides insight into the evolution of rhizobial symbioses.</title>
        <authorList>
            <person name="Young N.D."/>
            <person name="Debelle F."/>
            <person name="Oldroyd G.E."/>
            <person name="Geurts R."/>
            <person name="Cannon S.B."/>
            <person name="Udvardi M.K."/>
            <person name="Benedito V.A."/>
            <person name="Mayer K.F."/>
            <person name="Gouzy J."/>
            <person name="Schoof H."/>
            <person name="Van de Peer Y."/>
            <person name="Proost S."/>
            <person name="Cook D.R."/>
            <person name="Meyers B.C."/>
            <person name="Spannagl M."/>
            <person name="Cheung F."/>
            <person name="De Mita S."/>
            <person name="Krishnakumar V."/>
            <person name="Gundlach H."/>
            <person name="Zhou S."/>
            <person name="Mudge J."/>
            <person name="Bharti A.K."/>
            <person name="Murray J.D."/>
            <person name="Naoumkina M.A."/>
            <person name="Rosen B."/>
            <person name="Silverstein K.A."/>
            <person name="Tang H."/>
            <person name="Rombauts S."/>
            <person name="Zhao P.X."/>
            <person name="Zhou P."/>
            <person name="Barbe V."/>
            <person name="Bardou P."/>
            <person name="Bechner M."/>
            <person name="Bellec A."/>
            <person name="Berger A."/>
            <person name="Berges H."/>
            <person name="Bidwell S."/>
            <person name="Bisseling T."/>
            <person name="Choisne N."/>
            <person name="Couloux A."/>
            <person name="Denny R."/>
            <person name="Deshpande S."/>
            <person name="Dai X."/>
            <person name="Doyle J.J."/>
            <person name="Dudez A.M."/>
            <person name="Farmer A.D."/>
            <person name="Fouteau S."/>
            <person name="Franken C."/>
            <person name="Gibelin C."/>
            <person name="Gish J."/>
            <person name="Goldstein S."/>
            <person name="Gonzalez A.J."/>
            <person name="Green P.J."/>
            <person name="Hallab A."/>
            <person name="Hartog M."/>
            <person name="Hua A."/>
            <person name="Humphray S.J."/>
            <person name="Jeong D.H."/>
            <person name="Jing Y."/>
            <person name="Jocker A."/>
            <person name="Kenton S.M."/>
            <person name="Kim D.J."/>
            <person name="Klee K."/>
            <person name="Lai H."/>
            <person name="Lang C."/>
            <person name="Lin S."/>
            <person name="Macmil S.L."/>
            <person name="Magdelenat G."/>
            <person name="Matthews L."/>
            <person name="McCorrison J."/>
            <person name="Monaghan E.L."/>
            <person name="Mun J.H."/>
            <person name="Najar F.Z."/>
            <person name="Nicholson C."/>
            <person name="Noirot C."/>
            <person name="O'Bleness M."/>
            <person name="Paule C.R."/>
            <person name="Poulain J."/>
            <person name="Prion F."/>
            <person name="Qin B."/>
            <person name="Qu C."/>
            <person name="Retzel E.F."/>
            <person name="Riddle C."/>
            <person name="Sallet E."/>
            <person name="Samain S."/>
            <person name="Samson N."/>
            <person name="Sanders I."/>
            <person name="Saurat O."/>
            <person name="Scarpelli C."/>
            <person name="Schiex T."/>
            <person name="Segurens B."/>
            <person name="Severin A.J."/>
            <person name="Sherrier D.J."/>
            <person name="Shi R."/>
            <person name="Sims S."/>
            <person name="Singer S.R."/>
            <person name="Sinharoy S."/>
            <person name="Sterck L."/>
            <person name="Viollet A."/>
            <person name="Wang B.B."/>
            <person name="Wang K."/>
            <person name="Wang M."/>
            <person name="Wang X."/>
            <person name="Warfsmann J."/>
            <person name="Weissenbach J."/>
            <person name="White D.D."/>
            <person name="White J.D."/>
            <person name="Wiley G.B."/>
            <person name="Wincker P."/>
            <person name="Xing Y."/>
            <person name="Yang L."/>
            <person name="Yao Z."/>
            <person name="Ying F."/>
            <person name="Zhai J."/>
            <person name="Zhou L."/>
            <person name="Zuber A."/>
            <person name="Denarie J."/>
            <person name="Dixon R.A."/>
            <person name="May G.D."/>
            <person name="Schwartz D.C."/>
            <person name="Rogers J."/>
            <person name="Quetier F."/>
            <person name="Town C.D."/>
            <person name="Roe B.A."/>
        </authorList>
    </citation>
    <scope>NUCLEOTIDE SEQUENCE [LARGE SCALE GENOMIC DNA]</scope>
    <source>
        <strain evidence="1">A17</strain>
        <strain evidence="2 3">cv. Jemalong A17</strain>
    </source>
</reference>